<dbReference type="Gene3D" id="3.10.20.90">
    <property type="entry name" value="Phosphatidylinositol 3-kinase Catalytic Subunit, Chain A, domain 1"/>
    <property type="match status" value="1"/>
</dbReference>
<dbReference type="Gene3D" id="3.80.10.10">
    <property type="entry name" value="Ribonuclease Inhibitor"/>
    <property type="match status" value="3"/>
</dbReference>
<dbReference type="EMBL" id="GL883007">
    <property type="protein sequence ID" value="EGG24040.1"/>
    <property type="molecule type" value="Genomic_DNA"/>
</dbReference>
<dbReference type="InterPro" id="IPR052394">
    <property type="entry name" value="LRR-containing"/>
</dbReference>
<dbReference type="SMART" id="SM00295">
    <property type="entry name" value="B41"/>
    <property type="match status" value="1"/>
</dbReference>
<dbReference type="SUPFAM" id="SSF54236">
    <property type="entry name" value="Ubiquitin-like"/>
    <property type="match status" value="1"/>
</dbReference>
<dbReference type="InterPro" id="IPR014352">
    <property type="entry name" value="FERM/acyl-CoA-bd_prot_sf"/>
</dbReference>
<feature type="region of interest" description="Disordered" evidence="1">
    <location>
        <begin position="505"/>
        <end position="562"/>
    </location>
</feature>
<dbReference type="InterPro" id="IPR001611">
    <property type="entry name" value="Leu-rich_rpt"/>
</dbReference>
<feature type="compositionally biased region" description="Low complexity" evidence="1">
    <location>
        <begin position="260"/>
        <end position="324"/>
    </location>
</feature>
<dbReference type="RefSeq" id="XP_004361891.1">
    <property type="nucleotide sequence ID" value="XM_004361834.1"/>
</dbReference>
<dbReference type="OrthoDB" id="120976at2759"/>
<evidence type="ECO:0000256" key="1">
    <source>
        <dbReference type="SAM" id="MobiDB-lite"/>
    </source>
</evidence>
<dbReference type="CDD" id="cd01765">
    <property type="entry name" value="FERM_F0_F1"/>
    <property type="match status" value="1"/>
</dbReference>
<dbReference type="PANTHER" id="PTHR24114:SF2">
    <property type="entry name" value="F-BOX DOMAIN-CONTAINING PROTEIN-RELATED"/>
    <property type="match status" value="1"/>
</dbReference>
<feature type="compositionally biased region" description="Low complexity" evidence="1">
    <location>
        <begin position="45"/>
        <end position="67"/>
    </location>
</feature>
<feature type="region of interest" description="Disordered" evidence="1">
    <location>
        <begin position="184"/>
        <end position="218"/>
    </location>
</feature>
<gene>
    <name evidence="3" type="ORF">DFA_06178</name>
</gene>
<dbReference type="InterPro" id="IPR029071">
    <property type="entry name" value="Ubiquitin-like_domsf"/>
</dbReference>
<dbReference type="InterPro" id="IPR019748">
    <property type="entry name" value="FERM_central"/>
</dbReference>
<dbReference type="InterPro" id="IPR035963">
    <property type="entry name" value="FERM_2"/>
</dbReference>
<dbReference type="OMA" id="IMTCNTI"/>
<evidence type="ECO:0000313" key="4">
    <source>
        <dbReference type="Proteomes" id="UP000007797"/>
    </source>
</evidence>
<dbReference type="Pfam" id="PF00373">
    <property type="entry name" value="FERM_M"/>
    <property type="match status" value="1"/>
</dbReference>
<dbReference type="InterPro" id="IPR018979">
    <property type="entry name" value="FERM_N"/>
</dbReference>
<dbReference type="InterPro" id="IPR000299">
    <property type="entry name" value="FERM_domain"/>
</dbReference>
<name>F4PKB6_CACFS</name>
<dbReference type="Gene3D" id="1.20.80.10">
    <property type="match status" value="1"/>
</dbReference>
<feature type="region of interest" description="Disordered" evidence="1">
    <location>
        <begin position="27"/>
        <end position="139"/>
    </location>
</feature>
<accession>F4PKB6</accession>
<feature type="compositionally biased region" description="Low complexity" evidence="1">
    <location>
        <begin position="112"/>
        <end position="130"/>
    </location>
</feature>
<protein>
    <recommendedName>
        <fullName evidence="2">FERM domain-containing protein</fullName>
    </recommendedName>
</protein>
<sequence length="1451" mass="161508">MTDPRINFDDLQQLLTELESPILTKSTMHGANTIPPFVQQHSSPDQTNIDSTITTTTQQSDNNNNNNAVGGGVVTKLDLSNLQNNNNNNNHSSSSSESPVLKALSGSSDQISSRSVSEYGGSSSHGGSDSNPMTPTTPLMGRYMMQKEISLEQLRQISENSPLSKSNKYGRGNPIPRLQLLTEEDEEDEYDDDDDDDDSCSSSSESEEILVASSRGSTPSHEVLMKLINSANNHRNQIHKKQQLQQQLEELKQQLDLGANTSSNSLGNSSEISNNNSEEINGVPQQQQQQDGSGSVTPTTTTTTTTTTTNTTNTTNNASDNNSNDDGDHHGNGNNTSPPPMTPALMVLDMDRQLRKSGIRLSSNLGSPLISSRLPNQRAGSLRLKMMELNEEEYQLQQEFQEMERRESVNSAIHPDLTVSISIVDKLDQYAGEEEEEQTTTTNRLMISEDARQKSIRLDRLKGEVLSQLASLEIDPKTGESLVPITASLSESARKLREQAQEIKLNLPLPEDDKDQQTQSQTSSNPASPRKLSGGATTIKGPLGRVQTRPRGDSIADKWDIGSRRSQSLNMQRVEGEFMFQRTPVSPLKKPNQNMEKVLVHISLVDHSHKVLCVTEDFFVQDVIQSFAQKLGLVQTEFFSLSEPTPDGCDRWLDPSKLIKDAGIHNLSKLVFKIRFFKQPKKLTDSKAVHLYYLQIQQAVVQGIYPCSEAMSLRLAALQFYITFGAHDKDQHVAGFIDHATLEGFIPQEHFFDNSDEYIQRRLYRLHSQIKCNSVIEAKLRYLDLSNKIPTFGVTAFKVHDYVRVDSSSVRHQRTLCVAEDGLLISRKDRRGFDFFPFKGLSSWTVTSRGVQIQIPFIYVTPNSSELMIFDTTSNDQSNNIVDLLTGYKYFVQHEESLKGLCPPPQVDFSISSQFALFQPPRPRQKSDPLRSRLELFKSIYLTLCQNYRTKHILKFVDQIDELLDKEGSFRQKLLYSTIDLSSSSIRANDISFIGDALRDAFNTPIEEGETIVENLAITSIDLSNNPLMGGDLAEPLKIILETSPNIVHINLKNIGLAGKGIGNVVSILEKKKNIQTLHIGKNRLADIGVKSILKSLKQSTISTLGLEETAIFDEGCIIIQKLLQKNRTLTSLNISKNKITENGFKVMFEGLRNNQVLSELYLSGNPIGHKYINRFLQWISTNNNQLTKLAIASTSLNSNSGAEILKILTGNTCRLSVLDVSLNHLGPDGSKHVINGIANNNTILDVSLSGNKISTLGCNELCNSLELSASCIITKLSLRFCNLNSKSIYRICKMLETNKTITQLDLSLNKFSKSSCQALSQSLPSNTTLEEFFITNCEIGHKEFAAILPGLQMNSSIKKLYLDFNPIGNKGIRLLCDVINNNNSMEVITIRNAEIHAKEVLEFLKGLNTNITLHKLNLTENPIFGSRVNPAIKSKIEENLQRLARSNIQL</sequence>
<dbReference type="KEGG" id="dfa:DFA_06178"/>
<feature type="compositionally biased region" description="Low complexity" evidence="1">
    <location>
        <begin position="77"/>
        <end position="105"/>
    </location>
</feature>
<reference evidence="4" key="1">
    <citation type="journal article" date="2011" name="Genome Res.">
        <title>Phylogeny-wide analysis of social amoeba genomes highlights ancient origins for complex intercellular communication.</title>
        <authorList>
            <person name="Heidel A.J."/>
            <person name="Lawal H.M."/>
            <person name="Felder M."/>
            <person name="Schilde C."/>
            <person name="Helps N.R."/>
            <person name="Tunggal B."/>
            <person name="Rivero F."/>
            <person name="John U."/>
            <person name="Schleicher M."/>
            <person name="Eichinger L."/>
            <person name="Platzer M."/>
            <person name="Noegel A.A."/>
            <person name="Schaap P."/>
            <person name="Gloeckner G."/>
        </authorList>
    </citation>
    <scope>NUCLEOTIDE SEQUENCE [LARGE SCALE GENOMIC DNA]</scope>
    <source>
        <strain evidence="4">SH3</strain>
    </source>
</reference>
<dbReference type="InterPro" id="IPR019749">
    <property type="entry name" value="Band_41_domain"/>
</dbReference>
<dbReference type="InterPro" id="IPR032675">
    <property type="entry name" value="LRR_dom_sf"/>
</dbReference>
<dbReference type="PANTHER" id="PTHR24114">
    <property type="entry name" value="LEUCINE RICH REPEAT FAMILY PROTEIN"/>
    <property type="match status" value="1"/>
</dbReference>
<dbReference type="SUPFAM" id="SSF47031">
    <property type="entry name" value="Second domain of FERM"/>
    <property type="match status" value="1"/>
</dbReference>
<feature type="domain" description="FERM" evidence="2">
    <location>
        <begin position="598"/>
        <end position="896"/>
    </location>
</feature>
<dbReference type="Pfam" id="PF09379">
    <property type="entry name" value="FERM_N"/>
    <property type="match status" value="1"/>
</dbReference>
<dbReference type="Pfam" id="PF13516">
    <property type="entry name" value="LRR_6"/>
    <property type="match status" value="3"/>
</dbReference>
<dbReference type="Proteomes" id="UP000007797">
    <property type="component" value="Unassembled WGS sequence"/>
</dbReference>
<organism evidence="3 4">
    <name type="scientific">Cavenderia fasciculata</name>
    <name type="common">Slime mold</name>
    <name type="synonym">Dictyostelium fasciculatum</name>
    <dbReference type="NCBI Taxonomy" id="261658"/>
    <lineage>
        <taxon>Eukaryota</taxon>
        <taxon>Amoebozoa</taxon>
        <taxon>Evosea</taxon>
        <taxon>Eumycetozoa</taxon>
        <taxon>Dictyostelia</taxon>
        <taxon>Acytosteliales</taxon>
        <taxon>Cavenderiaceae</taxon>
        <taxon>Cavenderia</taxon>
    </lineage>
</organism>
<evidence type="ECO:0000313" key="3">
    <source>
        <dbReference type="EMBL" id="EGG24040.1"/>
    </source>
</evidence>
<dbReference type="CDD" id="cd14473">
    <property type="entry name" value="FERM_B-lobe"/>
    <property type="match status" value="1"/>
</dbReference>
<keyword evidence="4" id="KW-1185">Reference proteome</keyword>
<dbReference type="PROSITE" id="PS50057">
    <property type="entry name" value="FERM_3"/>
    <property type="match status" value="1"/>
</dbReference>
<feature type="region of interest" description="Disordered" evidence="1">
    <location>
        <begin position="259"/>
        <end position="344"/>
    </location>
</feature>
<dbReference type="SUPFAM" id="SSF52047">
    <property type="entry name" value="RNI-like"/>
    <property type="match status" value="2"/>
</dbReference>
<dbReference type="SMART" id="SM00368">
    <property type="entry name" value="LRR_RI"/>
    <property type="match status" value="10"/>
</dbReference>
<proteinExistence type="predicted"/>
<feature type="compositionally biased region" description="Basic and acidic residues" evidence="1">
    <location>
        <begin position="550"/>
        <end position="562"/>
    </location>
</feature>
<feature type="compositionally biased region" description="Acidic residues" evidence="1">
    <location>
        <begin position="184"/>
        <end position="199"/>
    </location>
</feature>
<evidence type="ECO:0000259" key="2">
    <source>
        <dbReference type="PROSITE" id="PS50057"/>
    </source>
</evidence>
<dbReference type="GeneID" id="14876444"/>